<gene>
    <name evidence="1" type="ORF">ADN01_02155</name>
</gene>
<accession>A0A0P6Y4A5</accession>
<evidence type="ECO:0000313" key="1">
    <source>
        <dbReference type="EMBL" id="KPL90876.1"/>
    </source>
</evidence>
<reference evidence="1 2" key="1">
    <citation type="submission" date="2015-07" db="EMBL/GenBank/DDBJ databases">
        <title>Genome sequence of Levilinea saccharolytica DSM 16555.</title>
        <authorList>
            <person name="Hemp J."/>
            <person name="Ward L.M."/>
            <person name="Pace L.A."/>
            <person name="Fischer W.W."/>
        </authorList>
    </citation>
    <scope>NUCLEOTIDE SEQUENCE [LARGE SCALE GENOMIC DNA]</scope>
    <source>
        <strain evidence="1 2">KIBI-1</strain>
    </source>
</reference>
<organism evidence="1 2">
    <name type="scientific">Levilinea saccharolytica</name>
    <dbReference type="NCBI Taxonomy" id="229921"/>
    <lineage>
        <taxon>Bacteria</taxon>
        <taxon>Bacillati</taxon>
        <taxon>Chloroflexota</taxon>
        <taxon>Anaerolineae</taxon>
        <taxon>Anaerolineales</taxon>
        <taxon>Anaerolineaceae</taxon>
        <taxon>Levilinea</taxon>
    </lineage>
</organism>
<sequence>MALAKASETLDFDVPGELRFIRNSSIFGKMSTAVRQANEKPEPDGLWFDFSSGEWIRTTDLRVMRDFPGFGAFFTQAPHFSLA</sequence>
<comment type="caution">
    <text evidence="1">The sequence shown here is derived from an EMBL/GenBank/DDBJ whole genome shotgun (WGS) entry which is preliminary data.</text>
</comment>
<keyword evidence="2" id="KW-1185">Reference proteome</keyword>
<dbReference type="Proteomes" id="UP000050501">
    <property type="component" value="Unassembled WGS sequence"/>
</dbReference>
<dbReference type="EMBL" id="LGCM01000008">
    <property type="protein sequence ID" value="KPL90876.1"/>
    <property type="molecule type" value="Genomic_DNA"/>
</dbReference>
<evidence type="ECO:0000313" key="2">
    <source>
        <dbReference type="Proteomes" id="UP000050501"/>
    </source>
</evidence>
<dbReference type="AlphaFoldDB" id="A0A0P6Y4A5"/>
<name>A0A0P6Y4A5_9CHLR</name>
<proteinExistence type="predicted"/>
<protein>
    <submittedName>
        <fullName evidence="1">Uncharacterized protein</fullName>
    </submittedName>
</protein>